<reference evidence="3" key="1">
    <citation type="submission" date="2020-12" db="UniProtKB">
        <authorList>
            <consortium name="WormBaseParasite"/>
        </authorList>
    </citation>
    <scope>IDENTIFICATION</scope>
    <source>
        <strain evidence="3">MHco3</strain>
    </source>
</reference>
<organism evidence="2 3">
    <name type="scientific">Haemonchus contortus</name>
    <name type="common">Barber pole worm</name>
    <dbReference type="NCBI Taxonomy" id="6289"/>
    <lineage>
        <taxon>Eukaryota</taxon>
        <taxon>Metazoa</taxon>
        <taxon>Ecdysozoa</taxon>
        <taxon>Nematoda</taxon>
        <taxon>Chromadorea</taxon>
        <taxon>Rhabditida</taxon>
        <taxon>Rhabditina</taxon>
        <taxon>Rhabditomorpha</taxon>
        <taxon>Strongyloidea</taxon>
        <taxon>Trichostrongylidae</taxon>
        <taxon>Haemonchus</taxon>
    </lineage>
</organism>
<feature type="domain" description="Transposable element Tc3 transposase-like DNA-binding HTH" evidence="1">
    <location>
        <begin position="18"/>
        <end position="56"/>
    </location>
</feature>
<protein>
    <submittedName>
        <fullName evidence="3">HTH_Tnp_Tc3_2 domain-containing protein</fullName>
    </submittedName>
</protein>
<dbReference type="AlphaFoldDB" id="A0A7I4YN82"/>
<dbReference type="InterPro" id="IPR036397">
    <property type="entry name" value="RNaseH_sf"/>
</dbReference>
<keyword evidence="2" id="KW-1185">Reference proteome</keyword>
<dbReference type="WBParaSite" id="HCON_00113030-00001">
    <property type="protein sequence ID" value="HCON_00113030-00001"/>
    <property type="gene ID" value="HCON_00113030"/>
</dbReference>
<dbReference type="Gene3D" id="3.30.420.10">
    <property type="entry name" value="Ribonuclease H-like superfamily/Ribonuclease H"/>
    <property type="match status" value="1"/>
</dbReference>
<dbReference type="GO" id="GO:0003676">
    <property type="term" value="F:nucleic acid binding"/>
    <property type="evidence" value="ECO:0007669"/>
    <property type="project" value="InterPro"/>
</dbReference>
<accession>A0A7I4YN82</accession>
<dbReference type="InterPro" id="IPR036388">
    <property type="entry name" value="WH-like_DNA-bd_sf"/>
</dbReference>
<dbReference type="Proteomes" id="UP000025227">
    <property type="component" value="Unplaced"/>
</dbReference>
<evidence type="ECO:0000259" key="1">
    <source>
        <dbReference type="Pfam" id="PF21517"/>
    </source>
</evidence>
<dbReference type="Pfam" id="PF21517">
    <property type="entry name" value="HTH_Tnp_Tc3_2_like"/>
    <property type="match status" value="1"/>
</dbReference>
<proteinExistence type="predicted"/>
<dbReference type="OrthoDB" id="5866523at2759"/>
<dbReference type="InterPro" id="IPR048703">
    <property type="entry name" value="Tnp_Tc3-like_HTH"/>
</dbReference>
<name>A0A7I4YN82_HAECO</name>
<evidence type="ECO:0000313" key="2">
    <source>
        <dbReference type="Proteomes" id="UP000025227"/>
    </source>
</evidence>
<evidence type="ECO:0000313" key="3">
    <source>
        <dbReference type="WBParaSite" id="HCON_00113030-00001"/>
    </source>
</evidence>
<dbReference type="Gene3D" id="1.10.10.10">
    <property type="entry name" value="Winged helix-like DNA-binding domain superfamily/Winged helix DNA-binding domain"/>
    <property type="match status" value="1"/>
</dbReference>
<sequence length="150" mass="17400">MSIDVTSAQGRSRKVTARDEWKILRAAPNSTFSLNQIRSESNLSVSKTTVWRAVRRCENITKQAMNKALRIADRHREVRLEFANMNLGRDWAKVVFSDEKKFNLDGPDGNKYYWRDLRREPVYFSRRTFGGGSLMVWDAFRNVVLGLVVV</sequence>